<comment type="similarity">
    <text evidence="1 5">Belongs to the MreC family.</text>
</comment>
<dbReference type="AlphaFoldDB" id="A0A126PVN9"/>
<gene>
    <name evidence="8" type="ORF">AVL55_01070</name>
</gene>
<accession>A0A126PVN9</accession>
<evidence type="ECO:0000256" key="2">
    <source>
        <dbReference type="ARBA" id="ARBA00013855"/>
    </source>
</evidence>
<dbReference type="PIRSF" id="PIRSF038471">
    <property type="entry name" value="MreC"/>
    <property type="match status" value="1"/>
</dbReference>
<dbReference type="Pfam" id="PF04085">
    <property type="entry name" value="MreC"/>
    <property type="match status" value="1"/>
</dbReference>
<sequence>MDTIFTRGPSLNNRLTLALVLSVVLIFVDHKLDGFKSTRVYLNSLMSPLQYLANLPGLMLNESAQRLTSQEQLLSENQKLNNQLLLMSEKLQRFDVIAKENAQLRELLQAPIRVSSRRMVAELMAVDKNPYSQQVVINKGAIDGVYLSQPVIDDKGIVGQVMEVGSTNSRVLLIADVTHAIPVRSLRNDIRFIATGSGALNELYLEHVPHSVDIQEGDTLISSGLGKVFPEGYPVARVSQVVRDESRPFARVIVTPLANLDRLRHLLLLWHTPESESESDANSTDDTDKPAVNEEESSDA</sequence>
<feature type="region of interest" description="Disordered" evidence="6">
    <location>
        <begin position="274"/>
        <end position="300"/>
    </location>
</feature>
<protein>
    <recommendedName>
        <fullName evidence="2 5">Cell shape-determining protein MreC</fullName>
    </recommendedName>
    <alternativeName>
        <fullName evidence="4 5">Cell shape protein MreC</fullName>
    </alternativeName>
</protein>
<dbReference type="Proteomes" id="UP000063991">
    <property type="component" value="Chromosome"/>
</dbReference>
<evidence type="ECO:0000259" key="7">
    <source>
        <dbReference type="Pfam" id="PF04085"/>
    </source>
</evidence>
<dbReference type="InterPro" id="IPR042177">
    <property type="entry name" value="Cell/Rod_1"/>
</dbReference>
<evidence type="ECO:0000256" key="6">
    <source>
        <dbReference type="SAM" id="MobiDB-lite"/>
    </source>
</evidence>
<evidence type="ECO:0000313" key="8">
    <source>
        <dbReference type="EMBL" id="AMJ96890.1"/>
    </source>
</evidence>
<evidence type="ECO:0000256" key="4">
    <source>
        <dbReference type="ARBA" id="ARBA00032089"/>
    </source>
</evidence>
<dbReference type="OrthoDB" id="9808025at2"/>
<keyword evidence="3 5" id="KW-0133">Cell shape</keyword>
<dbReference type="GO" id="GO:0005886">
    <property type="term" value="C:plasma membrane"/>
    <property type="evidence" value="ECO:0007669"/>
    <property type="project" value="TreeGrafter"/>
</dbReference>
<dbReference type="InterPro" id="IPR055342">
    <property type="entry name" value="MreC_beta-barrel_core"/>
</dbReference>
<dbReference type="InterPro" id="IPR007221">
    <property type="entry name" value="MreC"/>
</dbReference>
<organism evidence="8 9">
    <name type="scientific">Alteromonas macleodii</name>
    <name type="common">Pseudoalteromonas macleodii</name>
    <dbReference type="NCBI Taxonomy" id="28108"/>
    <lineage>
        <taxon>Bacteria</taxon>
        <taxon>Pseudomonadati</taxon>
        <taxon>Pseudomonadota</taxon>
        <taxon>Gammaproteobacteria</taxon>
        <taxon>Alteromonadales</taxon>
        <taxon>Alteromonadaceae</taxon>
        <taxon>Alteromonas/Salinimonas group</taxon>
        <taxon>Alteromonas</taxon>
    </lineage>
</organism>
<reference evidence="8 9" key="1">
    <citation type="submission" date="2015-12" db="EMBL/GenBank/DDBJ databases">
        <authorList>
            <person name="Shamseldin A."/>
            <person name="Moawad H."/>
            <person name="Abd El-Rahim W.M."/>
            <person name="Sadowsky M.J."/>
        </authorList>
    </citation>
    <scope>NUCLEOTIDE SEQUENCE [LARGE SCALE GENOMIC DNA]</scope>
    <source>
        <strain evidence="8 9">D7</strain>
    </source>
</reference>
<dbReference type="Gene3D" id="2.40.10.350">
    <property type="entry name" value="Rod shape-determining protein MreC, domain 2"/>
    <property type="match status" value="1"/>
</dbReference>
<proteinExistence type="inferred from homology"/>
<dbReference type="PANTHER" id="PTHR34138">
    <property type="entry name" value="CELL SHAPE-DETERMINING PROTEIN MREC"/>
    <property type="match status" value="1"/>
</dbReference>
<name>A0A126PVN9_ALTMA</name>
<dbReference type="PANTHER" id="PTHR34138:SF1">
    <property type="entry name" value="CELL SHAPE-DETERMINING PROTEIN MREC"/>
    <property type="match status" value="1"/>
</dbReference>
<dbReference type="RefSeq" id="WP_049588415.1">
    <property type="nucleotide sequence ID" value="NZ_CP014323.1"/>
</dbReference>
<dbReference type="GO" id="GO:0008360">
    <property type="term" value="P:regulation of cell shape"/>
    <property type="evidence" value="ECO:0007669"/>
    <property type="project" value="UniProtKB-KW"/>
</dbReference>
<dbReference type="NCBIfam" id="TIGR00219">
    <property type="entry name" value="mreC"/>
    <property type="match status" value="1"/>
</dbReference>
<evidence type="ECO:0000256" key="1">
    <source>
        <dbReference type="ARBA" id="ARBA00009369"/>
    </source>
</evidence>
<feature type="domain" description="Rod shape-determining protein MreC beta-barrel core" evidence="7">
    <location>
        <begin position="124"/>
        <end position="270"/>
    </location>
</feature>
<evidence type="ECO:0000313" key="9">
    <source>
        <dbReference type="Proteomes" id="UP000063991"/>
    </source>
</evidence>
<comment type="function">
    <text evidence="5">Involved in formation and maintenance of cell shape.</text>
</comment>
<dbReference type="EMBL" id="CP014323">
    <property type="protein sequence ID" value="AMJ96890.1"/>
    <property type="molecule type" value="Genomic_DNA"/>
</dbReference>
<dbReference type="InterPro" id="IPR042175">
    <property type="entry name" value="Cell/Rod_MreC_2"/>
</dbReference>
<evidence type="ECO:0000256" key="5">
    <source>
        <dbReference type="PIRNR" id="PIRNR038471"/>
    </source>
</evidence>
<dbReference type="Gene3D" id="2.40.10.340">
    <property type="entry name" value="Rod shape-determining protein MreC, domain 1"/>
    <property type="match status" value="1"/>
</dbReference>
<feature type="compositionally biased region" description="Acidic residues" evidence="6">
    <location>
        <begin position="275"/>
        <end position="285"/>
    </location>
</feature>
<evidence type="ECO:0000256" key="3">
    <source>
        <dbReference type="ARBA" id="ARBA00022960"/>
    </source>
</evidence>